<feature type="region of interest" description="Disordered" evidence="5">
    <location>
        <begin position="146"/>
        <end position="182"/>
    </location>
</feature>
<evidence type="ECO:0000256" key="2">
    <source>
        <dbReference type="ARBA" id="ARBA00022729"/>
    </source>
</evidence>
<dbReference type="Gene3D" id="2.60.450.10">
    <property type="entry name" value="Lipopolysaccharide (LPS) transport protein A like domain"/>
    <property type="match status" value="1"/>
</dbReference>
<reference evidence="7 8" key="1">
    <citation type="submission" date="2019-06" db="EMBL/GenBank/DDBJ databases">
        <title>Thermomonas aquatica sp. nov., isolated from an industrial wastewater treatment plant.</title>
        <authorList>
            <person name="Jeon J.H."/>
            <person name="Park D.-S."/>
        </authorList>
    </citation>
    <scope>NUCLEOTIDE SEQUENCE [LARGE SCALE GENOMIC DNA]</scope>
    <source>
        <strain evidence="7 8">SY21</strain>
    </source>
</reference>
<dbReference type="GO" id="GO:0017089">
    <property type="term" value="F:glycolipid transfer activity"/>
    <property type="evidence" value="ECO:0007669"/>
    <property type="project" value="TreeGrafter"/>
</dbReference>
<dbReference type="GO" id="GO:0030288">
    <property type="term" value="C:outer membrane-bounded periplasmic space"/>
    <property type="evidence" value="ECO:0007669"/>
    <property type="project" value="TreeGrafter"/>
</dbReference>
<dbReference type="KEGG" id="thes:FHQ07_11805"/>
<dbReference type="Pfam" id="PF03968">
    <property type="entry name" value="LptD_N"/>
    <property type="match status" value="1"/>
</dbReference>
<comment type="subunit">
    <text evidence="4">Component of the lipopolysaccharide transport and assembly complex.</text>
</comment>
<keyword evidence="1 4" id="KW-0813">Transport</keyword>
<sequence length="182" mass="18800" precursor="true">MSRRPAELAAAVLALFAAAFAAGAGARTSDRNQPMDIEAAHSTCSLGANDSCTLTGNVTMTQGSLSIVAAKAIIEQSGGDPSRALLSGGVTLRQTLDDGNQINATASNIDYDLKTEVVVFTGNVEIRQLRGTLNGQRVVYNMKTNQVESGGSGNGRVKMRILPKSAQAKPAQAQPAPAKGSN</sequence>
<organism evidence="7 8">
    <name type="scientific">Thermomonas aquatica</name>
    <dbReference type="NCBI Taxonomy" id="2202149"/>
    <lineage>
        <taxon>Bacteria</taxon>
        <taxon>Pseudomonadati</taxon>
        <taxon>Pseudomonadota</taxon>
        <taxon>Gammaproteobacteria</taxon>
        <taxon>Lysobacterales</taxon>
        <taxon>Lysobacteraceae</taxon>
        <taxon>Thermomonas</taxon>
    </lineage>
</organism>
<keyword evidence="8" id="KW-1185">Reference proteome</keyword>
<evidence type="ECO:0000256" key="3">
    <source>
        <dbReference type="ARBA" id="ARBA00022764"/>
    </source>
</evidence>
<dbReference type="GO" id="GO:0043165">
    <property type="term" value="P:Gram-negative-bacterium-type cell outer membrane assembly"/>
    <property type="evidence" value="ECO:0007669"/>
    <property type="project" value="UniProtKB-UniRule"/>
</dbReference>
<comment type="similarity">
    <text evidence="4">Belongs to the LptA family.</text>
</comment>
<comment type="function">
    <text evidence="4">Involved in the assembly of lipopolysaccharide (LPS). Required for the translocation of LPS from the inner membrane to the outer membrane. May form a bridge between the inner membrane and the outer membrane, via interactions with LptC and LptD, thereby facilitating LPS transfer across the periplasm.</text>
</comment>
<feature type="chain" id="PRO_5023258702" description="Lipopolysaccharide export system protein LptA" evidence="4">
    <location>
        <begin position="22"/>
        <end position="182"/>
    </location>
</feature>
<evidence type="ECO:0000313" key="7">
    <source>
        <dbReference type="EMBL" id="QDA57944.1"/>
    </source>
</evidence>
<dbReference type="PANTHER" id="PTHR36504">
    <property type="entry name" value="LIPOPOLYSACCHARIDE EXPORT SYSTEM PROTEIN LPTA"/>
    <property type="match status" value="1"/>
</dbReference>
<dbReference type="GO" id="GO:0001530">
    <property type="term" value="F:lipopolysaccharide binding"/>
    <property type="evidence" value="ECO:0007669"/>
    <property type="project" value="InterPro"/>
</dbReference>
<feature type="signal peptide" evidence="4">
    <location>
        <begin position="1"/>
        <end position="21"/>
    </location>
</feature>
<dbReference type="HAMAP" id="MF_01914">
    <property type="entry name" value="LPS_assembly_LptA"/>
    <property type="match status" value="1"/>
</dbReference>
<name>A0A5B7ZRW5_9GAMM</name>
<feature type="compositionally biased region" description="Low complexity" evidence="5">
    <location>
        <begin position="163"/>
        <end position="182"/>
    </location>
</feature>
<proteinExistence type="inferred from homology"/>
<keyword evidence="3 4" id="KW-0574">Periplasm</keyword>
<dbReference type="AlphaFoldDB" id="A0A5B7ZRW5"/>
<dbReference type="Proteomes" id="UP000308149">
    <property type="component" value="Chromosome"/>
</dbReference>
<dbReference type="InterPro" id="IPR005653">
    <property type="entry name" value="OstA-like_N"/>
</dbReference>
<accession>A0A5B7ZRW5</accession>
<evidence type="ECO:0000259" key="6">
    <source>
        <dbReference type="Pfam" id="PF03968"/>
    </source>
</evidence>
<evidence type="ECO:0000256" key="5">
    <source>
        <dbReference type="SAM" id="MobiDB-lite"/>
    </source>
</evidence>
<comment type="subcellular location">
    <subcellularLocation>
        <location evidence="4">Periplasm</location>
    </subcellularLocation>
</comment>
<dbReference type="OrthoDB" id="9795964at2"/>
<evidence type="ECO:0000313" key="8">
    <source>
        <dbReference type="Proteomes" id="UP000308149"/>
    </source>
</evidence>
<dbReference type="NCBIfam" id="TIGR03002">
    <property type="entry name" value="outer_YhbN_LptA"/>
    <property type="match status" value="1"/>
</dbReference>
<gene>
    <name evidence="4 7" type="primary">lptA</name>
    <name evidence="7" type="ORF">FHQ07_11805</name>
</gene>
<dbReference type="GO" id="GO:0009279">
    <property type="term" value="C:cell outer membrane"/>
    <property type="evidence" value="ECO:0007669"/>
    <property type="project" value="TreeGrafter"/>
</dbReference>
<evidence type="ECO:0000256" key="4">
    <source>
        <dbReference type="HAMAP-Rule" id="MF_01914"/>
    </source>
</evidence>
<dbReference type="EMBL" id="CP040871">
    <property type="protein sequence ID" value="QDA57944.1"/>
    <property type="molecule type" value="Genomic_DNA"/>
</dbReference>
<dbReference type="RefSeq" id="WP_139716994.1">
    <property type="nucleotide sequence ID" value="NZ_CP040871.1"/>
</dbReference>
<dbReference type="InterPro" id="IPR052037">
    <property type="entry name" value="LPS_export_LptA"/>
</dbReference>
<feature type="domain" description="Organic solvent tolerance-like N-terminal" evidence="6">
    <location>
        <begin position="37"/>
        <end position="145"/>
    </location>
</feature>
<dbReference type="InterPro" id="IPR014340">
    <property type="entry name" value="LptA"/>
</dbReference>
<evidence type="ECO:0000256" key="1">
    <source>
        <dbReference type="ARBA" id="ARBA00022448"/>
    </source>
</evidence>
<protein>
    <recommendedName>
        <fullName evidence="4">Lipopolysaccharide export system protein LptA</fullName>
    </recommendedName>
</protein>
<keyword evidence="2 4" id="KW-0732">Signal</keyword>
<dbReference type="GO" id="GO:0015920">
    <property type="term" value="P:lipopolysaccharide transport"/>
    <property type="evidence" value="ECO:0007669"/>
    <property type="project" value="UniProtKB-UniRule"/>
</dbReference>
<dbReference type="PANTHER" id="PTHR36504:SF1">
    <property type="entry name" value="LIPOPOLYSACCHARIDE EXPORT SYSTEM PROTEIN LPTA"/>
    <property type="match status" value="1"/>
</dbReference>